<organism evidence="12 13">
    <name type="scientific">Echria macrotheca</name>
    <dbReference type="NCBI Taxonomy" id="438768"/>
    <lineage>
        <taxon>Eukaryota</taxon>
        <taxon>Fungi</taxon>
        <taxon>Dikarya</taxon>
        <taxon>Ascomycota</taxon>
        <taxon>Pezizomycotina</taxon>
        <taxon>Sordariomycetes</taxon>
        <taxon>Sordariomycetidae</taxon>
        <taxon>Sordariales</taxon>
        <taxon>Schizotheciaceae</taxon>
        <taxon>Echria</taxon>
    </lineage>
</organism>
<dbReference type="InterPro" id="IPR039431">
    <property type="entry name" value="Vta1/CALS_N"/>
</dbReference>
<dbReference type="GO" id="GO:0010008">
    <property type="term" value="C:endosome membrane"/>
    <property type="evidence" value="ECO:0007669"/>
    <property type="project" value="UniProtKB-SubCell"/>
</dbReference>
<dbReference type="PANTHER" id="PTHR46009">
    <property type="entry name" value="VACUOLAR PROTEIN SORTING-ASSOCIATED PROTEIN VTA1 HOMOLOG"/>
    <property type="match status" value="1"/>
</dbReference>
<dbReference type="EMBL" id="MU839830">
    <property type="protein sequence ID" value="KAK1757749.1"/>
    <property type="molecule type" value="Genomic_DNA"/>
</dbReference>
<sequence length="420" mass="44739">MADSIPAALKQADINLFKCATKAVQLQTVKPIIAYWCEYWVVNQILARGLHSTSEEILQYTTGLMDKLEQTKAEYENEDAIIDDTAGQAYVEQFAQETLDRAERVVKANKVTQQTATTFDAAATFFHLVNIWGEPDAETQQKIKYAKWNAMRIAKAIKEGANPNESNPKPQEVKPEPDLDPNDPDVQMLGGAPSGTVPHPATVEDMPDAEVQRDAAGVSLPQSPASAGPSPSLNGDLRLPGVPTQLAPPASHPAFHDSESLPSPISPPTLDYRDPPELPHVPSGWGNAPEIPSAPTGWPGNPAPAPDWGQPPHQPSAPAPPPTFATSPPATAAVVSPPVDHSINSYYTNAPPTAHSAVHATPPVAPRASYIPAPPPASVDEAAIAAAQKHAKWAISALNFEDVNTAVRELRKALEKLGAT</sequence>
<evidence type="ECO:0000256" key="6">
    <source>
        <dbReference type="ARBA" id="ARBA00022753"/>
    </source>
</evidence>
<dbReference type="AlphaFoldDB" id="A0AAJ0BGC0"/>
<keyword evidence="7" id="KW-0653">Protein transport</keyword>
<feature type="compositionally biased region" description="Low complexity" evidence="9">
    <location>
        <begin position="219"/>
        <end position="233"/>
    </location>
</feature>
<proteinExistence type="inferred from homology"/>
<name>A0AAJ0BGC0_9PEZI</name>
<dbReference type="InterPro" id="IPR041212">
    <property type="entry name" value="Vta1_C"/>
</dbReference>
<evidence type="ECO:0000256" key="7">
    <source>
        <dbReference type="ARBA" id="ARBA00022927"/>
    </source>
</evidence>
<evidence type="ECO:0000313" key="13">
    <source>
        <dbReference type="Proteomes" id="UP001239445"/>
    </source>
</evidence>
<gene>
    <name evidence="12" type="ORF">QBC47DRAFT_376910</name>
</gene>
<dbReference type="Gene3D" id="1.20.5.420">
    <property type="entry name" value="Immunoglobulin FC, subunit C"/>
    <property type="match status" value="1"/>
</dbReference>
<evidence type="ECO:0000256" key="3">
    <source>
        <dbReference type="ARBA" id="ARBA00007895"/>
    </source>
</evidence>
<evidence type="ECO:0000259" key="11">
    <source>
        <dbReference type="Pfam" id="PF18097"/>
    </source>
</evidence>
<evidence type="ECO:0000259" key="10">
    <source>
        <dbReference type="Pfam" id="PF04652"/>
    </source>
</evidence>
<evidence type="ECO:0000256" key="4">
    <source>
        <dbReference type="ARBA" id="ARBA00022448"/>
    </source>
</evidence>
<dbReference type="Pfam" id="PF04652">
    <property type="entry name" value="Vta1"/>
    <property type="match status" value="1"/>
</dbReference>
<feature type="domain" description="Vta1/callose synthase N-terminal" evidence="10">
    <location>
        <begin position="19"/>
        <end position="159"/>
    </location>
</feature>
<feature type="compositionally biased region" description="Pro residues" evidence="9">
    <location>
        <begin position="312"/>
        <end position="323"/>
    </location>
</feature>
<dbReference type="GO" id="GO:0032511">
    <property type="term" value="P:late endosome to vacuole transport via multivesicular body sorting pathway"/>
    <property type="evidence" value="ECO:0007669"/>
    <property type="project" value="InterPro"/>
</dbReference>
<dbReference type="PANTHER" id="PTHR46009:SF1">
    <property type="entry name" value="VACUOLAR PROTEIN SORTING-ASSOCIATED PROTEIN VTA1 HOMOLOG"/>
    <property type="match status" value="1"/>
</dbReference>
<keyword evidence="8" id="KW-0472">Membrane</keyword>
<comment type="subcellular location">
    <subcellularLocation>
        <location evidence="2">Cytoplasm</location>
    </subcellularLocation>
    <subcellularLocation>
        <location evidence="1">Endosome membrane</location>
        <topology evidence="1">Peripheral membrane protein</topology>
    </subcellularLocation>
</comment>
<reference evidence="12" key="1">
    <citation type="submission" date="2023-06" db="EMBL/GenBank/DDBJ databases">
        <title>Genome-scale phylogeny and comparative genomics of the fungal order Sordariales.</title>
        <authorList>
            <consortium name="Lawrence Berkeley National Laboratory"/>
            <person name="Hensen N."/>
            <person name="Bonometti L."/>
            <person name="Westerberg I."/>
            <person name="Brannstrom I.O."/>
            <person name="Guillou S."/>
            <person name="Cros-Aarteil S."/>
            <person name="Calhoun S."/>
            <person name="Haridas S."/>
            <person name="Kuo A."/>
            <person name="Mondo S."/>
            <person name="Pangilinan J."/>
            <person name="Riley R."/>
            <person name="Labutti K."/>
            <person name="Andreopoulos B."/>
            <person name="Lipzen A."/>
            <person name="Chen C."/>
            <person name="Yanf M."/>
            <person name="Daum C."/>
            <person name="Ng V."/>
            <person name="Clum A."/>
            <person name="Steindorff A."/>
            <person name="Ohm R."/>
            <person name="Martin F."/>
            <person name="Silar P."/>
            <person name="Natvig D."/>
            <person name="Lalanne C."/>
            <person name="Gautier V."/>
            <person name="Ament-Velasquez S.L."/>
            <person name="Kruys A."/>
            <person name="Hutchinson M.I."/>
            <person name="Powell A.J."/>
            <person name="Barry K."/>
            <person name="Miller A.N."/>
            <person name="Grigoriev I.V."/>
            <person name="Debuchy R."/>
            <person name="Gladieux P."/>
            <person name="Thoren M.H."/>
            <person name="Johannesson H."/>
        </authorList>
    </citation>
    <scope>NUCLEOTIDE SEQUENCE</scope>
    <source>
        <strain evidence="12">PSN4</strain>
    </source>
</reference>
<protein>
    <submittedName>
        <fullName evidence="12">Vacuolar protein sorting-associated protein vts1</fullName>
    </submittedName>
</protein>
<evidence type="ECO:0000256" key="1">
    <source>
        <dbReference type="ARBA" id="ARBA00004481"/>
    </source>
</evidence>
<evidence type="ECO:0000256" key="9">
    <source>
        <dbReference type="SAM" id="MobiDB-lite"/>
    </source>
</evidence>
<dbReference type="Pfam" id="PF18097">
    <property type="entry name" value="Vta1_C"/>
    <property type="match status" value="1"/>
</dbReference>
<dbReference type="GO" id="GO:0005771">
    <property type="term" value="C:multivesicular body"/>
    <property type="evidence" value="ECO:0007669"/>
    <property type="project" value="TreeGrafter"/>
</dbReference>
<keyword evidence="13" id="KW-1185">Reference proteome</keyword>
<evidence type="ECO:0000313" key="12">
    <source>
        <dbReference type="EMBL" id="KAK1757749.1"/>
    </source>
</evidence>
<keyword evidence="6" id="KW-0967">Endosome</keyword>
<dbReference type="Gene3D" id="1.25.40.270">
    <property type="entry name" value="Vacuolar protein sorting-associated protein vta1"/>
    <property type="match status" value="1"/>
</dbReference>
<feature type="region of interest" description="Disordered" evidence="9">
    <location>
        <begin position="217"/>
        <end position="331"/>
    </location>
</feature>
<evidence type="ECO:0000256" key="5">
    <source>
        <dbReference type="ARBA" id="ARBA00022490"/>
    </source>
</evidence>
<keyword evidence="5" id="KW-0963">Cytoplasm</keyword>
<evidence type="ECO:0000256" key="2">
    <source>
        <dbReference type="ARBA" id="ARBA00004496"/>
    </source>
</evidence>
<accession>A0AAJ0BGC0</accession>
<keyword evidence="4" id="KW-0813">Transport</keyword>
<dbReference type="InterPro" id="IPR044538">
    <property type="entry name" value="Vta1-like"/>
</dbReference>
<comment type="caution">
    <text evidence="12">The sequence shown here is derived from an EMBL/GenBank/DDBJ whole genome shotgun (WGS) entry which is preliminary data.</text>
</comment>
<dbReference type="InterPro" id="IPR023175">
    <property type="entry name" value="Vta1/CALS_N_sf"/>
</dbReference>
<dbReference type="Proteomes" id="UP001239445">
    <property type="component" value="Unassembled WGS sequence"/>
</dbReference>
<comment type="similarity">
    <text evidence="3">Belongs to the VTA1 family.</text>
</comment>
<dbReference type="GO" id="GO:0015031">
    <property type="term" value="P:protein transport"/>
    <property type="evidence" value="ECO:0007669"/>
    <property type="project" value="UniProtKB-KW"/>
</dbReference>
<feature type="region of interest" description="Disordered" evidence="9">
    <location>
        <begin position="158"/>
        <end position="203"/>
    </location>
</feature>
<evidence type="ECO:0000256" key="8">
    <source>
        <dbReference type="ARBA" id="ARBA00023136"/>
    </source>
</evidence>
<feature type="domain" description="Vta1 C-terminal" evidence="11">
    <location>
        <begin position="383"/>
        <end position="415"/>
    </location>
</feature>